<dbReference type="PANTHER" id="PTHR43330:SF27">
    <property type="entry name" value="METHIONINE AMINOPEPTIDASE"/>
    <property type="match status" value="1"/>
</dbReference>
<sequence length="250" mass="26188">MGIIIKSEREIIIMRRAGRIVGNALMELKHQLKPGMKTIELDKKAEEMIRALGGVPSFKGYRGFPGSLCISVNEQIVHGIPGERVLLEGDVVSLDLGAVVDGFQGDAAITVGVGAVSDEAAALITATEAALAAGIAAAKAGQRLGDVGAAIQQYAESRGYGVVREYTGHGIGREMHEDPSVPNYGRSGSGMLLKKGMTLALEPMLNQGTWRTKVGPDAWTVSTGDGLLSAHFEHTIAINDGEAEVLTVAG</sequence>
<dbReference type="NCBIfam" id="TIGR00500">
    <property type="entry name" value="met_pdase_I"/>
    <property type="match status" value="1"/>
</dbReference>
<evidence type="ECO:0000313" key="9">
    <source>
        <dbReference type="EMBL" id="WWX25674.1"/>
    </source>
</evidence>
<dbReference type="GO" id="GO:0004239">
    <property type="term" value="F:initiator methionyl aminopeptidase activity"/>
    <property type="evidence" value="ECO:0007669"/>
    <property type="project" value="UniProtKB-EC"/>
</dbReference>
<comment type="catalytic activity">
    <reaction evidence="6 7">
        <text>Release of N-terminal amino acids, preferentially methionine, from peptides and arylamides.</text>
        <dbReference type="EC" id="3.4.11.18"/>
    </reaction>
</comment>
<dbReference type="Pfam" id="PF00557">
    <property type="entry name" value="Peptidase_M24"/>
    <property type="match status" value="1"/>
</dbReference>
<feature type="binding site" evidence="6">
    <location>
        <position position="106"/>
    </location>
    <ligand>
        <name>a divalent metal cation</name>
        <dbReference type="ChEBI" id="CHEBI:60240"/>
        <label>1</label>
    </ligand>
</feature>
<name>A0ABZ2J451_9CHLR</name>
<protein>
    <recommendedName>
        <fullName evidence="6 7">Methionine aminopeptidase</fullName>
        <shortName evidence="6">MAP</shortName>
        <shortName evidence="6">MetAP</shortName>
        <ecNumber evidence="6 7">3.4.11.18</ecNumber>
    </recommendedName>
    <alternativeName>
        <fullName evidence="6">Peptidase M</fullName>
    </alternativeName>
</protein>
<dbReference type="InterPro" id="IPR036005">
    <property type="entry name" value="Creatinase/aminopeptidase-like"/>
</dbReference>
<evidence type="ECO:0000256" key="4">
    <source>
        <dbReference type="ARBA" id="ARBA00022723"/>
    </source>
</evidence>
<dbReference type="InterPro" id="IPR002467">
    <property type="entry name" value="Pept_M24A_MAP1"/>
</dbReference>
<dbReference type="HAMAP" id="MF_01974">
    <property type="entry name" value="MetAP_1"/>
    <property type="match status" value="1"/>
</dbReference>
<evidence type="ECO:0000259" key="8">
    <source>
        <dbReference type="Pfam" id="PF00557"/>
    </source>
</evidence>
<dbReference type="EC" id="3.4.11.18" evidence="6 7"/>
<keyword evidence="2 6" id="KW-0031">Aminopeptidase</keyword>
<dbReference type="CDD" id="cd01086">
    <property type="entry name" value="MetAP1"/>
    <property type="match status" value="1"/>
</dbReference>
<evidence type="ECO:0000256" key="7">
    <source>
        <dbReference type="RuleBase" id="RU003653"/>
    </source>
</evidence>
<keyword evidence="4 6" id="KW-0479">Metal-binding</keyword>
<dbReference type="Proteomes" id="UP001375370">
    <property type="component" value="Chromosome"/>
</dbReference>
<comment type="cofactor">
    <cofactor evidence="6">
        <name>Co(2+)</name>
        <dbReference type="ChEBI" id="CHEBI:48828"/>
    </cofactor>
    <cofactor evidence="6">
        <name>Zn(2+)</name>
        <dbReference type="ChEBI" id="CHEBI:29105"/>
    </cofactor>
    <cofactor evidence="6">
        <name>Mn(2+)</name>
        <dbReference type="ChEBI" id="CHEBI:29035"/>
    </cofactor>
    <cofactor evidence="6">
        <name>Fe(2+)</name>
        <dbReference type="ChEBI" id="CHEBI:29033"/>
    </cofactor>
    <text evidence="6">Binds 2 divalent metal cations per subunit. Has a high-affinity and a low affinity metal-binding site. The true nature of the physiological cofactor is under debate. The enzyme is active with cobalt, zinc, manganese or divalent iron ions. Most likely, methionine aminopeptidases function as mononuclear Fe(2+)-metalloproteases under physiological conditions, and the catalytically relevant metal-binding site has been assigned to the histidine-containing high-affinity site.</text>
</comment>
<dbReference type="SUPFAM" id="SSF55920">
    <property type="entry name" value="Creatinase/aminopeptidase"/>
    <property type="match status" value="1"/>
</dbReference>
<comment type="similarity">
    <text evidence="6">Belongs to the peptidase M24A family. Methionine aminopeptidase type 1 subfamily.</text>
</comment>
<evidence type="ECO:0000256" key="2">
    <source>
        <dbReference type="ARBA" id="ARBA00022438"/>
    </source>
</evidence>
<dbReference type="PROSITE" id="PS00680">
    <property type="entry name" value="MAP_1"/>
    <property type="match status" value="1"/>
</dbReference>
<keyword evidence="10" id="KW-1185">Reference proteome</keyword>
<dbReference type="EMBL" id="CP146612">
    <property type="protein sequence ID" value="WWX25674.1"/>
    <property type="molecule type" value="Genomic_DNA"/>
</dbReference>
<feature type="binding site" evidence="6">
    <location>
        <position position="233"/>
    </location>
    <ligand>
        <name>a divalent metal cation</name>
        <dbReference type="ChEBI" id="CHEBI:60240"/>
        <label>1</label>
    </ligand>
</feature>
<keyword evidence="5 6" id="KW-0378">Hydrolase</keyword>
<accession>A0ABZ2J451</accession>
<proteinExistence type="inferred from homology"/>
<reference evidence="9 10" key="1">
    <citation type="submission" date="2024-03" db="EMBL/GenBank/DDBJ databases">
        <title>A Dehalogenimonas Isolated from Estuarine Sediments Dihaloeliminates Chlorinated Alkanes.</title>
        <authorList>
            <person name="Yang Y."/>
            <person name="Wang H."/>
        </authorList>
    </citation>
    <scope>NUCLEOTIDE SEQUENCE [LARGE SCALE GENOMIC DNA]</scope>
    <source>
        <strain evidence="9 10">W</strain>
    </source>
</reference>
<feature type="binding site" evidence="6">
    <location>
        <position position="202"/>
    </location>
    <ligand>
        <name>a divalent metal cation</name>
        <dbReference type="ChEBI" id="CHEBI:60240"/>
        <label>2</label>
        <note>catalytic</note>
    </ligand>
</feature>
<dbReference type="RefSeq" id="WP_338738070.1">
    <property type="nucleotide sequence ID" value="NZ_CP146612.1"/>
</dbReference>
<organism evidence="9 10">
    <name type="scientific">Candidatus Dehalogenimonas loeffleri</name>
    <dbReference type="NCBI Taxonomy" id="3127115"/>
    <lineage>
        <taxon>Bacteria</taxon>
        <taxon>Bacillati</taxon>
        <taxon>Chloroflexota</taxon>
        <taxon>Dehalococcoidia</taxon>
        <taxon>Dehalococcoidales</taxon>
        <taxon>Dehalococcoidaceae</taxon>
        <taxon>Dehalogenimonas</taxon>
    </lineage>
</organism>
<feature type="binding site" evidence="6">
    <location>
        <position position="176"/>
    </location>
    <ligand>
        <name>substrate</name>
    </ligand>
</feature>
<evidence type="ECO:0000256" key="6">
    <source>
        <dbReference type="HAMAP-Rule" id="MF_01974"/>
    </source>
</evidence>
<dbReference type="PANTHER" id="PTHR43330">
    <property type="entry name" value="METHIONINE AMINOPEPTIDASE"/>
    <property type="match status" value="1"/>
</dbReference>
<comment type="subunit">
    <text evidence="6">Monomer.</text>
</comment>
<feature type="binding site" evidence="6">
    <location>
        <position position="95"/>
    </location>
    <ligand>
        <name>a divalent metal cation</name>
        <dbReference type="ChEBI" id="CHEBI:60240"/>
        <label>1</label>
    </ligand>
</feature>
<dbReference type="Gene3D" id="3.90.230.10">
    <property type="entry name" value="Creatinase/methionine aminopeptidase superfamily"/>
    <property type="match status" value="1"/>
</dbReference>
<feature type="binding site" evidence="6">
    <location>
        <position position="169"/>
    </location>
    <ligand>
        <name>a divalent metal cation</name>
        <dbReference type="ChEBI" id="CHEBI:60240"/>
        <label>2</label>
        <note>catalytic</note>
    </ligand>
</feature>
<evidence type="ECO:0000313" key="10">
    <source>
        <dbReference type="Proteomes" id="UP001375370"/>
    </source>
</evidence>
<comment type="function">
    <text evidence="1 6">Removes the N-terminal methionine from nascent proteins. The N-terminal methionine is often cleaved when the second residue in the primary sequence is small and uncharged (Met-Ala-, Cys, Gly, Pro, Ser, Thr, or Val). Requires deformylation of the N(alpha)-formylated initiator methionine before it can be hydrolyzed.</text>
</comment>
<dbReference type="InterPro" id="IPR001714">
    <property type="entry name" value="Pept_M24_MAP"/>
</dbReference>
<feature type="binding site" evidence="6">
    <location>
        <position position="78"/>
    </location>
    <ligand>
        <name>substrate</name>
    </ligand>
</feature>
<dbReference type="InterPro" id="IPR000994">
    <property type="entry name" value="Pept_M24"/>
</dbReference>
<evidence type="ECO:0000256" key="3">
    <source>
        <dbReference type="ARBA" id="ARBA00022670"/>
    </source>
</evidence>
<evidence type="ECO:0000256" key="1">
    <source>
        <dbReference type="ARBA" id="ARBA00002521"/>
    </source>
</evidence>
<feature type="binding site" evidence="6">
    <location>
        <position position="233"/>
    </location>
    <ligand>
        <name>a divalent metal cation</name>
        <dbReference type="ChEBI" id="CHEBI:60240"/>
        <label>2</label>
        <note>catalytic</note>
    </ligand>
</feature>
<keyword evidence="3 6" id="KW-0645">Protease</keyword>
<gene>
    <name evidence="6 9" type="primary">map</name>
    <name evidence="9" type="ORF">V8247_01515</name>
</gene>
<feature type="binding site" evidence="6">
    <location>
        <position position="106"/>
    </location>
    <ligand>
        <name>a divalent metal cation</name>
        <dbReference type="ChEBI" id="CHEBI:60240"/>
        <label>2</label>
        <note>catalytic</note>
    </ligand>
</feature>
<feature type="domain" description="Peptidase M24" evidence="8">
    <location>
        <begin position="14"/>
        <end position="239"/>
    </location>
</feature>
<evidence type="ECO:0000256" key="5">
    <source>
        <dbReference type="ARBA" id="ARBA00022801"/>
    </source>
</evidence>
<dbReference type="PRINTS" id="PR00599">
    <property type="entry name" value="MAPEPTIDASE"/>
</dbReference>